<keyword evidence="2" id="KW-1185">Reference proteome</keyword>
<dbReference type="Proteomes" id="UP000655523">
    <property type="component" value="Unassembled WGS sequence"/>
</dbReference>
<gene>
    <name evidence="1" type="ORF">GNZ13_23640</name>
</gene>
<protein>
    <submittedName>
        <fullName evidence="1">Uncharacterized protein</fullName>
    </submittedName>
</protein>
<dbReference type="AlphaFoldDB" id="A0A972NR29"/>
<evidence type="ECO:0000313" key="1">
    <source>
        <dbReference type="EMBL" id="NPT57481.1"/>
    </source>
</evidence>
<dbReference type="EMBL" id="WOEZ01000126">
    <property type="protein sequence ID" value="NPT57481.1"/>
    <property type="molecule type" value="Genomic_DNA"/>
</dbReference>
<sequence length="77" mass="8209">MKRTRAMGPPVEVRYRTIEDDDNRASHARPDITVITVLPATMATATAADTADATPDSLLLERKGCAQAGNAARQGQT</sequence>
<organism evidence="1 2">
    <name type="scientific">Paraburkholderia elongata</name>
    <dbReference type="NCBI Taxonomy" id="2675747"/>
    <lineage>
        <taxon>Bacteria</taxon>
        <taxon>Pseudomonadati</taxon>
        <taxon>Pseudomonadota</taxon>
        <taxon>Betaproteobacteria</taxon>
        <taxon>Burkholderiales</taxon>
        <taxon>Burkholderiaceae</taxon>
        <taxon>Paraburkholderia</taxon>
    </lineage>
</organism>
<evidence type="ECO:0000313" key="2">
    <source>
        <dbReference type="Proteomes" id="UP000655523"/>
    </source>
</evidence>
<name>A0A972NR29_9BURK</name>
<comment type="caution">
    <text evidence="1">The sequence shown here is derived from an EMBL/GenBank/DDBJ whole genome shotgun (WGS) entry which is preliminary data.</text>
</comment>
<reference evidence="1 2" key="1">
    <citation type="submission" date="2019-11" db="EMBL/GenBank/DDBJ databases">
        <title>Metabolism of dissolved organic matter in forest soils.</title>
        <authorList>
            <person name="Cyle K.T."/>
            <person name="Wilhelm R.C."/>
            <person name="Martinez C.E."/>
        </authorList>
    </citation>
    <scope>NUCLEOTIDE SEQUENCE [LARGE SCALE GENOMIC DNA]</scope>
    <source>
        <strain evidence="1 2">5N</strain>
    </source>
</reference>
<accession>A0A972NR29</accession>
<proteinExistence type="predicted"/>